<evidence type="ECO:0000259" key="4">
    <source>
        <dbReference type="Pfam" id="PF17167"/>
    </source>
</evidence>
<dbReference type="CDD" id="cd11755">
    <property type="entry name" value="GH94N_ChBP_like"/>
    <property type="match status" value="1"/>
</dbReference>
<dbReference type="EMBL" id="CP034791">
    <property type="protein sequence ID" value="AZT89594.1"/>
    <property type="molecule type" value="Genomic_DNA"/>
</dbReference>
<sequence>MNYGYFDSQNREYVITNPKTPTSWVNYLGTSDYCLIISNNASGYSFYKSPKLGRVTRFRFNSIPMDRPGRYVYIKDEKTKDFWSISWQPVGKPLEKFLSICRHGLGYSIFESKYSNITSSLKIFVPVDKPIEIWEVKIKNESGEKKELSVFTYTEFCLWNSMLDMMDFQYILYTCRMGYNKEDEIVDYSIKLWSPYEPKAFFTCTNKKIESFDTDRDVFIGPYNSEANPEAIQNGRCFGSIAIGGNPCAATQVKIELQPGQEEYLVFVLGIGDAYKEGKEYKKLFASKENIQKEFEKVQKYWDDRLSKFKCSTPSEKMNLMLNIWNQYQCHTTFNWSRSASFIEAGGRDGLGFRDSSQDVLGVAHSIPQEVRKRLIELLKAQLSEGYAMHHFQPLTWAQGEHNIPPRDRIYSDDHLWLLIAVPHYIKETGDFSILDEVVEYADKSSASVYEHLKQALEFSWRHRGKHGLLLGLAADWNDCINLKDGGESTWSTQLYYKALSEFIELAEYIGKTDDVEKYKAYRDEIKKAMEEYTWDGEWFVRGYLASAKKLGSKESDQSKIFLNSQSWSVFSGAFVDEKGKMAMDSVKKYLATEHGCVKNWPAYVDYIIEVGAVTSFPPGLKENAAIFCHANTWVIIAEAVLGRGDYAFEYYMSFLPANKNDIAEIYTTEPYVYSQFITGKEHPYYFGRARNPWLTGTATWAFVAATQYILGVRPHYKGLIIDPCIPQQWDGFEVERVFRGRKLSIKVSNPDHISKGVKKILVNGKEIVGNLIPVELLDNENVVEVVMGK</sequence>
<dbReference type="InterPro" id="IPR010383">
    <property type="entry name" value="Glyco_hydrolase_94_b-supersand"/>
</dbReference>
<dbReference type="Gene3D" id="1.20.890.20">
    <property type="entry name" value="mpn423 like domain"/>
    <property type="match status" value="1"/>
</dbReference>
<name>A0A3T0D3C5_9FIRM</name>
<evidence type="ECO:0000313" key="6">
    <source>
        <dbReference type="Proteomes" id="UP000282930"/>
    </source>
</evidence>
<dbReference type="InterPro" id="IPR037828">
    <property type="entry name" value="GH94N_ChBP"/>
</dbReference>
<dbReference type="InterPro" id="IPR008928">
    <property type="entry name" value="6-hairpin_glycosidase_sf"/>
</dbReference>
<dbReference type="SUPFAM" id="SSF74650">
    <property type="entry name" value="Galactose mutarotase-like"/>
    <property type="match status" value="1"/>
</dbReference>
<dbReference type="InterPro" id="IPR052047">
    <property type="entry name" value="GH94_Enzymes"/>
</dbReference>
<keyword evidence="2 5" id="KW-0808">Transferase</keyword>
<reference evidence="5 6" key="1">
    <citation type="submission" date="2018-12" db="EMBL/GenBank/DDBJ databases">
        <title>Genome sequence from the cellulolytic species, Caldicellulosiruptor changbaiensis.</title>
        <authorList>
            <person name="Blumer-Schuette S.E."/>
            <person name="Mendoza C."/>
        </authorList>
    </citation>
    <scope>NUCLEOTIDE SEQUENCE [LARGE SCALE GENOMIC DNA]</scope>
    <source>
        <strain evidence="5 6">CBS-Z</strain>
    </source>
</reference>
<dbReference type="Gene3D" id="2.60.420.10">
    <property type="entry name" value="Maltose phosphorylase, domain 3"/>
    <property type="match status" value="1"/>
</dbReference>
<dbReference type="PANTHER" id="PTHR37469:SF3">
    <property type="entry name" value="PUTATIVE-RELATED"/>
    <property type="match status" value="1"/>
</dbReference>
<organism evidence="5 6">
    <name type="scientific">Caldicellulosiruptor changbaiensis</name>
    <dbReference type="NCBI Taxonomy" id="1222016"/>
    <lineage>
        <taxon>Bacteria</taxon>
        <taxon>Bacillati</taxon>
        <taxon>Bacillota</taxon>
        <taxon>Bacillota incertae sedis</taxon>
        <taxon>Caldicellulosiruptorales</taxon>
        <taxon>Caldicellulosiruptoraceae</taxon>
        <taxon>Caldicellulosiruptor</taxon>
    </lineage>
</organism>
<feature type="domain" description="Glycosyl hydrolase 94 supersandwich" evidence="3">
    <location>
        <begin position="11"/>
        <end position="281"/>
    </location>
</feature>
<dbReference type="GO" id="GO:0005975">
    <property type="term" value="P:carbohydrate metabolic process"/>
    <property type="evidence" value="ECO:0007669"/>
    <property type="project" value="InterPro"/>
</dbReference>
<dbReference type="InterPro" id="IPR011013">
    <property type="entry name" value="Gal_mutarotase_sf_dom"/>
</dbReference>
<dbReference type="InterPro" id="IPR012341">
    <property type="entry name" value="6hp_glycosidase-like_sf"/>
</dbReference>
<evidence type="ECO:0000256" key="1">
    <source>
        <dbReference type="ARBA" id="ARBA00022676"/>
    </source>
</evidence>
<dbReference type="InterPro" id="IPR037018">
    <property type="entry name" value="GH65_N"/>
</dbReference>
<dbReference type="Pfam" id="PF17167">
    <property type="entry name" value="Glyco_hydro_94"/>
    <property type="match status" value="1"/>
</dbReference>
<dbReference type="Pfam" id="PF06165">
    <property type="entry name" value="GH94_b-supersand"/>
    <property type="match status" value="1"/>
</dbReference>
<dbReference type="Gene3D" id="1.50.10.10">
    <property type="match status" value="1"/>
</dbReference>
<dbReference type="PANTHER" id="PTHR37469">
    <property type="entry name" value="CELLOBIONIC ACID PHOSPHORYLASE-RELATED"/>
    <property type="match status" value="1"/>
</dbReference>
<evidence type="ECO:0000259" key="3">
    <source>
        <dbReference type="Pfam" id="PF06165"/>
    </source>
</evidence>
<dbReference type="RefSeq" id="WP_127351206.1">
    <property type="nucleotide sequence ID" value="NZ_CP034791.1"/>
</dbReference>
<keyword evidence="1" id="KW-0328">Glycosyltransferase</keyword>
<dbReference type="Gene3D" id="2.70.98.40">
    <property type="entry name" value="Glycoside hydrolase, family 65, N-terminal domain"/>
    <property type="match status" value="1"/>
</dbReference>
<dbReference type="GO" id="GO:0030246">
    <property type="term" value="F:carbohydrate binding"/>
    <property type="evidence" value="ECO:0007669"/>
    <property type="project" value="InterPro"/>
</dbReference>
<dbReference type="SUPFAM" id="SSF48208">
    <property type="entry name" value="Six-hairpin glycosidases"/>
    <property type="match status" value="1"/>
</dbReference>
<dbReference type="AlphaFoldDB" id="A0A3T0D3C5"/>
<evidence type="ECO:0000313" key="5">
    <source>
        <dbReference type="EMBL" id="AZT89594.1"/>
    </source>
</evidence>
<accession>A0A3T0D3C5</accession>
<keyword evidence="6" id="KW-1185">Reference proteome</keyword>
<dbReference type="GO" id="GO:0016757">
    <property type="term" value="F:glycosyltransferase activity"/>
    <property type="evidence" value="ECO:0007669"/>
    <property type="project" value="UniProtKB-KW"/>
</dbReference>
<dbReference type="Proteomes" id="UP000282930">
    <property type="component" value="Chromosome"/>
</dbReference>
<dbReference type="KEGG" id="ccha:ELD05_02310"/>
<gene>
    <name evidence="5" type="ORF">ELD05_02310</name>
</gene>
<dbReference type="SMART" id="SM01068">
    <property type="entry name" value="CBM_X"/>
    <property type="match status" value="1"/>
</dbReference>
<evidence type="ECO:0000256" key="2">
    <source>
        <dbReference type="ARBA" id="ARBA00022679"/>
    </source>
</evidence>
<feature type="domain" description="Glycosyl hydrolase 94 catalytic" evidence="4">
    <location>
        <begin position="301"/>
        <end position="712"/>
    </location>
</feature>
<proteinExistence type="predicted"/>
<dbReference type="InterPro" id="IPR033432">
    <property type="entry name" value="GH94_catalytic"/>
</dbReference>
<protein>
    <submittedName>
        <fullName evidence="5">Glycosyl transferase</fullName>
    </submittedName>
</protein>